<dbReference type="PANTHER" id="PTHR11748">
    <property type="entry name" value="D-LACTATE DEHYDROGENASE"/>
    <property type="match status" value="1"/>
</dbReference>
<evidence type="ECO:0000256" key="3">
    <source>
        <dbReference type="ARBA" id="ARBA00022827"/>
    </source>
</evidence>
<dbReference type="GO" id="GO:0050660">
    <property type="term" value="F:flavin adenine dinucleotide binding"/>
    <property type="evidence" value="ECO:0007669"/>
    <property type="project" value="InterPro"/>
</dbReference>
<dbReference type="Pfam" id="PF02913">
    <property type="entry name" value="FAD-oxidase_C"/>
    <property type="match status" value="1"/>
</dbReference>
<feature type="domain" description="FAD-binding oxidoreductase/transferase type 4 C-terminal" evidence="5">
    <location>
        <begin position="2"/>
        <end position="167"/>
    </location>
</feature>
<reference evidence="6 7" key="1">
    <citation type="submission" date="2015-01" db="EMBL/GenBank/DDBJ databases">
        <title>Vibrio sp. C1 JCM 19231 whole genome shotgun sequence.</title>
        <authorList>
            <person name="Sawabe T."/>
            <person name="Meirelles P."/>
            <person name="Feng G."/>
            <person name="Sayaka M."/>
            <person name="Hattori M."/>
            <person name="Ohkuma M."/>
        </authorList>
    </citation>
    <scope>NUCLEOTIDE SEQUENCE [LARGE SCALE GENOMIC DNA]</scope>
    <source>
        <strain evidence="7">JCM 19231</strain>
    </source>
</reference>
<comment type="cofactor">
    <cofactor evidence="1">
        <name>FAD</name>
        <dbReference type="ChEBI" id="CHEBI:57692"/>
    </cofactor>
</comment>
<dbReference type="GO" id="GO:0004458">
    <property type="term" value="F:D-lactate dehydrogenase (cytochrome) activity"/>
    <property type="evidence" value="ECO:0007669"/>
    <property type="project" value="TreeGrafter"/>
</dbReference>
<evidence type="ECO:0000256" key="2">
    <source>
        <dbReference type="ARBA" id="ARBA00022630"/>
    </source>
</evidence>
<dbReference type="PANTHER" id="PTHR11748:SF111">
    <property type="entry name" value="D-LACTATE DEHYDROGENASE, MITOCHONDRIAL-RELATED"/>
    <property type="match status" value="1"/>
</dbReference>
<gene>
    <name evidence="6" type="ORF">JCM19231_5173</name>
</gene>
<sequence>MIESHAESQSELEQQCQQILGGLTDFEISHSVDFTSDSNTVATLWSIRKGMFPAVGAVREVGTTVIIEDVAFPVENLANGVRDLQGLFDKFGYTEAIIFGHALEGNLHFVFTQGFESDKEVARYGAFMDAVAELVAVKYQGSLKAEHGTGRNMAPYVELEWGQEAIA</sequence>
<evidence type="ECO:0000313" key="6">
    <source>
        <dbReference type="EMBL" id="GAM56594.1"/>
    </source>
</evidence>
<keyword evidence="7" id="KW-1185">Reference proteome</keyword>
<dbReference type="GO" id="GO:0008720">
    <property type="term" value="F:D-lactate dehydrogenase (NAD+) activity"/>
    <property type="evidence" value="ECO:0007669"/>
    <property type="project" value="TreeGrafter"/>
</dbReference>
<dbReference type="AlphaFoldDB" id="A0A0B8P0T7"/>
<dbReference type="FunFam" id="3.30.70.2740:FF:000006">
    <property type="entry name" value="NAD-independent D-lactate dehydrogenase"/>
    <property type="match status" value="1"/>
</dbReference>
<keyword evidence="2" id="KW-0285">Flavoprotein</keyword>
<name>A0A0B8P0T7_9VIBR</name>
<evidence type="ECO:0000313" key="7">
    <source>
        <dbReference type="Proteomes" id="UP000031671"/>
    </source>
</evidence>
<dbReference type="Gene3D" id="3.30.70.2740">
    <property type="match status" value="1"/>
</dbReference>
<reference evidence="6 7" key="2">
    <citation type="submission" date="2015-01" db="EMBL/GenBank/DDBJ databases">
        <authorList>
            <consortium name="NBRP consortium"/>
            <person name="Sawabe T."/>
            <person name="Meirelles P."/>
            <person name="Feng G."/>
            <person name="Sayaka M."/>
            <person name="Hattori M."/>
            <person name="Ohkuma M."/>
        </authorList>
    </citation>
    <scope>NUCLEOTIDE SEQUENCE [LARGE SCALE GENOMIC DNA]</scope>
    <source>
        <strain evidence="7">JCM 19231</strain>
    </source>
</reference>
<evidence type="ECO:0000256" key="4">
    <source>
        <dbReference type="ARBA" id="ARBA00023002"/>
    </source>
</evidence>
<evidence type="ECO:0000256" key="1">
    <source>
        <dbReference type="ARBA" id="ARBA00001974"/>
    </source>
</evidence>
<organism evidence="6 7">
    <name type="scientific">Vibrio ishigakensis</name>
    <dbReference type="NCBI Taxonomy" id="1481914"/>
    <lineage>
        <taxon>Bacteria</taxon>
        <taxon>Pseudomonadati</taxon>
        <taxon>Pseudomonadota</taxon>
        <taxon>Gammaproteobacteria</taxon>
        <taxon>Vibrionales</taxon>
        <taxon>Vibrionaceae</taxon>
        <taxon>Vibrio</taxon>
    </lineage>
</organism>
<dbReference type="Proteomes" id="UP000031671">
    <property type="component" value="Unassembled WGS sequence"/>
</dbReference>
<dbReference type="GO" id="GO:1903457">
    <property type="term" value="P:lactate catabolic process"/>
    <property type="evidence" value="ECO:0007669"/>
    <property type="project" value="TreeGrafter"/>
</dbReference>
<dbReference type="InterPro" id="IPR016164">
    <property type="entry name" value="FAD-linked_Oxase-like_C"/>
</dbReference>
<protein>
    <submittedName>
        <fullName evidence="6">D-lactate dehydrogenase</fullName>
    </submittedName>
</protein>
<accession>A0A0B8P0T7</accession>
<comment type="caution">
    <text evidence="6">The sequence shown here is derived from an EMBL/GenBank/DDBJ whole genome shotgun (WGS) entry which is preliminary data.</text>
</comment>
<proteinExistence type="predicted"/>
<keyword evidence="4" id="KW-0560">Oxidoreductase</keyword>
<dbReference type="InterPro" id="IPR004113">
    <property type="entry name" value="FAD-bd_oxidored_4_C"/>
</dbReference>
<dbReference type="SUPFAM" id="SSF55103">
    <property type="entry name" value="FAD-linked oxidases, C-terminal domain"/>
    <property type="match status" value="1"/>
</dbReference>
<keyword evidence="3" id="KW-0274">FAD</keyword>
<evidence type="ECO:0000259" key="5">
    <source>
        <dbReference type="Pfam" id="PF02913"/>
    </source>
</evidence>
<dbReference type="EMBL" id="BBRZ01000033">
    <property type="protein sequence ID" value="GAM56594.1"/>
    <property type="molecule type" value="Genomic_DNA"/>
</dbReference>